<proteinExistence type="inferred from homology"/>
<evidence type="ECO:0000259" key="6">
    <source>
        <dbReference type="Pfam" id="PF03914"/>
    </source>
</evidence>
<dbReference type="Proteomes" id="UP000800094">
    <property type="component" value="Unassembled WGS sequence"/>
</dbReference>
<sequence length="549" mass="62406">MSGTKAAAVAGVKRKRESGKADRRESKSKTRRKSSSEEGDGDLQAEILRLESQILESRRHYNNIATLLQLGKSQTADTETSILAAVALCRIFTRLLSTGDMVKSKGMAESEAVIVSWLKERYREYIRMLLEHFLPSEQPPKQSVALTLLMRLVKEESKEQKDFNIYKSPLPRIVDTVLHLPGDDPTRDEFVEKYFKKFDDIRISTFQSIKTILQPGQEDSAKRLVASNSLSLLLALDIVPSSKEDIQNLYTEAQGKSPVPSLSAYKSRAQEAWLATLRSGITKEQRKSVLAVFSHQIAPWFPQPEMLMDFLTDSYDVGGATSLLALSGLYYLISKKNLDYPSFYQKLYSLLDEGLLYSKHRSRFFRLLDTFMSSTHLPAALVASFIKRLSRLALYAPPAGIVVVVPWIYNMFKRHPACTFMMHRETRDPELKKEIEAEGMDDPFDMDEKDPLLTNAIESSVWELESLQSHYHPNVATLAKIISEQFTKRSYNLEDFLDHSYSALLEVELGRDLKKDPEVEFEIPKRILTTDEGGLNVLGQLLTQVMESR</sequence>
<evidence type="ECO:0000256" key="5">
    <source>
        <dbReference type="SAM" id="MobiDB-lite"/>
    </source>
</evidence>
<name>A0A6A6ITB2_9PLEO</name>
<accession>A0A6A6ITB2</accession>
<keyword evidence="3" id="KW-0812">Transmembrane</keyword>
<evidence type="ECO:0000313" key="7">
    <source>
        <dbReference type="EMBL" id="KAF2253559.1"/>
    </source>
</evidence>
<gene>
    <name evidence="7" type="ORF">BU26DRAFT_538311</name>
</gene>
<dbReference type="AlphaFoldDB" id="A0A6A6ITB2"/>
<dbReference type="RefSeq" id="XP_033688563.1">
    <property type="nucleotide sequence ID" value="XM_033831449.1"/>
</dbReference>
<dbReference type="GeneID" id="54584779"/>
<dbReference type="GO" id="GO:0042254">
    <property type="term" value="P:ribosome biogenesis"/>
    <property type="evidence" value="ECO:0007669"/>
    <property type="project" value="InterPro"/>
</dbReference>
<comment type="subcellular location">
    <subcellularLocation>
        <location evidence="1">Nucleus membrane</location>
        <topology evidence="1">Multi-pass membrane protein</topology>
    </subcellularLocation>
</comment>
<evidence type="ECO:0000313" key="8">
    <source>
        <dbReference type="Proteomes" id="UP000800094"/>
    </source>
</evidence>
<dbReference type="Pfam" id="PF03914">
    <property type="entry name" value="CBF"/>
    <property type="match status" value="1"/>
</dbReference>
<dbReference type="OrthoDB" id="10263185at2759"/>
<dbReference type="InterPro" id="IPR027193">
    <property type="entry name" value="Noc4"/>
</dbReference>
<dbReference type="GO" id="GO:0031965">
    <property type="term" value="C:nuclear membrane"/>
    <property type="evidence" value="ECO:0007669"/>
    <property type="project" value="UniProtKB-SubCell"/>
</dbReference>
<feature type="compositionally biased region" description="Low complexity" evidence="5">
    <location>
        <begin position="1"/>
        <end position="11"/>
    </location>
</feature>
<evidence type="ECO:0000256" key="3">
    <source>
        <dbReference type="ARBA" id="ARBA00022692"/>
    </source>
</evidence>
<dbReference type="InterPro" id="IPR005612">
    <property type="entry name" value="CCAAT-binding_factor"/>
</dbReference>
<keyword evidence="8" id="KW-1185">Reference proteome</keyword>
<evidence type="ECO:0000256" key="1">
    <source>
        <dbReference type="ARBA" id="ARBA00004232"/>
    </source>
</evidence>
<reference evidence="7" key="1">
    <citation type="journal article" date="2020" name="Stud. Mycol.">
        <title>101 Dothideomycetes genomes: a test case for predicting lifestyles and emergence of pathogens.</title>
        <authorList>
            <person name="Haridas S."/>
            <person name="Albert R."/>
            <person name="Binder M."/>
            <person name="Bloem J."/>
            <person name="Labutti K."/>
            <person name="Salamov A."/>
            <person name="Andreopoulos B."/>
            <person name="Baker S."/>
            <person name="Barry K."/>
            <person name="Bills G."/>
            <person name="Bluhm B."/>
            <person name="Cannon C."/>
            <person name="Castanera R."/>
            <person name="Culley D."/>
            <person name="Daum C."/>
            <person name="Ezra D."/>
            <person name="Gonzalez J."/>
            <person name="Henrissat B."/>
            <person name="Kuo A."/>
            <person name="Liang C."/>
            <person name="Lipzen A."/>
            <person name="Lutzoni F."/>
            <person name="Magnuson J."/>
            <person name="Mondo S."/>
            <person name="Nolan M."/>
            <person name="Ohm R."/>
            <person name="Pangilinan J."/>
            <person name="Park H.-J."/>
            <person name="Ramirez L."/>
            <person name="Alfaro M."/>
            <person name="Sun H."/>
            <person name="Tritt A."/>
            <person name="Yoshinaga Y."/>
            <person name="Zwiers L.-H."/>
            <person name="Turgeon B."/>
            <person name="Goodwin S."/>
            <person name="Spatafora J."/>
            <person name="Crous P."/>
            <person name="Grigoriev I."/>
        </authorList>
    </citation>
    <scope>NUCLEOTIDE SEQUENCE</scope>
    <source>
        <strain evidence="7">CBS 122368</strain>
    </source>
</reference>
<dbReference type="GO" id="GO:0032040">
    <property type="term" value="C:small-subunit processome"/>
    <property type="evidence" value="ECO:0007669"/>
    <property type="project" value="TreeGrafter"/>
</dbReference>
<keyword evidence="4" id="KW-0472">Membrane</keyword>
<dbReference type="SUPFAM" id="SSF48371">
    <property type="entry name" value="ARM repeat"/>
    <property type="match status" value="1"/>
</dbReference>
<feature type="compositionally biased region" description="Basic and acidic residues" evidence="5">
    <location>
        <begin position="18"/>
        <end position="28"/>
    </location>
</feature>
<feature type="region of interest" description="Disordered" evidence="5">
    <location>
        <begin position="1"/>
        <end position="41"/>
    </location>
</feature>
<keyword evidence="4" id="KW-1133">Transmembrane helix</keyword>
<dbReference type="PANTHER" id="PTHR12455:SF0">
    <property type="entry name" value="NUCLEOLAR COMPLEX PROTEIN 4 HOMOLOG"/>
    <property type="match status" value="1"/>
</dbReference>
<dbReference type="PANTHER" id="PTHR12455">
    <property type="entry name" value="NUCLEOLAR COMPLEX PROTEIN 4"/>
    <property type="match status" value="1"/>
</dbReference>
<organism evidence="7 8">
    <name type="scientific">Trematosphaeria pertusa</name>
    <dbReference type="NCBI Taxonomy" id="390896"/>
    <lineage>
        <taxon>Eukaryota</taxon>
        <taxon>Fungi</taxon>
        <taxon>Dikarya</taxon>
        <taxon>Ascomycota</taxon>
        <taxon>Pezizomycotina</taxon>
        <taxon>Dothideomycetes</taxon>
        <taxon>Pleosporomycetidae</taxon>
        <taxon>Pleosporales</taxon>
        <taxon>Massarineae</taxon>
        <taxon>Trematosphaeriaceae</taxon>
        <taxon>Trematosphaeria</taxon>
    </lineage>
</organism>
<evidence type="ECO:0000256" key="2">
    <source>
        <dbReference type="ARBA" id="ARBA00007797"/>
    </source>
</evidence>
<comment type="similarity">
    <text evidence="2">Belongs to the CBF/MAK21 family.</text>
</comment>
<protein>
    <submittedName>
        <fullName evidence="7">CBF-domain-containing protein</fullName>
    </submittedName>
</protein>
<dbReference type="GO" id="GO:0030692">
    <property type="term" value="C:Noc4p-Nop14p complex"/>
    <property type="evidence" value="ECO:0007669"/>
    <property type="project" value="TreeGrafter"/>
</dbReference>
<feature type="domain" description="CCAAT-binding factor" evidence="6">
    <location>
        <begin position="322"/>
        <end position="479"/>
    </location>
</feature>
<dbReference type="EMBL" id="ML987191">
    <property type="protein sequence ID" value="KAF2253559.1"/>
    <property type="molecule type" value="Genomic_DNA"/>
</dbReference>
<dbReference type="InterPro" id="IPR016024">
    <property type="entry name" value="ARM-type_fold"/>
</dbReference>
<evidence type="ECO:0000256" key="4">
    <source>
        <dbReference type="ARBA" id="ARBA00022989"/>
    </source>
</evidence>